<dbReference type="EMBL" id="BX284603">
    <property type="protein sequence ID" value="CAI06051.1"/>
    <property type="molecule type" value="Genomic_DNA"/>
</dbReference>
<keyword evidence="1" id="KW-0812">Transmembrane</keyword>
<dbReference type="InParanoid" id="Q5TEB3"/>
<name>Q5TEB3_CAEEL</name>
<dbReference type="AlphaFoldDB" id="Q5TEB3"/>
<dbReference type="PaxDb" id="6239-Y79H2A.12"/>
<dbReference type="FunCoup" id="Q5TEB3">
    <property type="interactions" value="1515"/>
</dbReference>
<evidence type="ECO:0000313" key="4">
    <source>
        <dbReference type="WormBase" id="Y79H2A.12"/>
    </source>
</evidence>
<evidence type="ECO:0000313" key="2">
    <source>
        <dbReference type="EMBL" id="CAI06051.1"/>
    </source>
</evidence>
<dbReference type="InterPro" id="IPR024483">
    <property type="entry name" value="Glam1"/>
</dbReference>
<reference evidence="2 3" key="1">
    <citation type="journal article" date="1998" name="Science">
        <title>Genome sequence of the nematode C. elegans: a platform for investigating biology.</title>
        <authorList>
            <consortium name="The C. elegans sequencing consortium"/>
            <person name="Sulson J.E."/>
            <person name="Waterston R."/>
        </authorList>
    </citation>
    <scope>NUCLEOTIDE SEQUENCE [LARGE SCALE GENOMIC DNA]</scope>
    <source>
        <strain evidence="2 3">Bristol N2</strain>
    </source>
</reference>
<sequence length="175" mass="19902">MSYGGPPRIFCVQTRHVIIFFSIFELFLCGWQTVLNEDRITRTTGTISAILTLVILYSVVKNRASLLKIAMYISIFQLAFEFGEILVTPVYFSSQVASGYESNDTYPNFLGVKTAEEDRFVIGLLTGYSVEIIMTISVTLSIIKFILINRCYVYAKRIENGMLVRQSDLTNVMKF</sequence>
<organism evidence="2 3">
    <name type="scientific">Caenorhabditis elegans</name>
    <dbReference type="NCBI Taxonomy" id="6239"/>
    <lineage>
        <taxon>Eukaryota</taxon>
        <taxon>Metazoa</taxon>
        <taxon>Ecdysozoa</taxon>
        <taxon>Nematoda</taxon>
        <taxon>Chromadorea</taxon>
        <taxon>Rhabditida</taxon>
        <taxon>Rhabditina</taxon>
        <taxon>Rhabditomorpha</taxon>
        <taxon>Rhabditoidea</taxon>
        <taxon>Rhabditidae</taxon>
        <taxon>Peloderinae</taxon>
        <taxon>Caenorhabditis</taxon>
    </lineage>
</organism>
<dbReference type="PhylomeDB" id="Q5TEB3"/>
<dbReference type="OMA" id="LINRCYV"/>
<dbReference type="Bgee" id="WBGene00043997">
    <property type="expression patterns" value="Expressed in larva and 1 other cell type or tissue"/>
</dbReference>
<keyword evidence="1" id="KW-0472">Membrane</keyword>
<accession>Q5TEB3</accession>
<dbReference type="HOGENOM" id="CLU_143047_0_0_1"/>
<feature type="transmembrane region" description="Helical" evidence="1">
    <location>
        <begin position="120"/>
        <end position="147"/>
    </location>
</feature>
<dbReference type="eggNOG" id="ENOG502THPS">
    <property type="taxonomic scope" value="Eukaryota"/>
</dbReference>
<proteinExistence type="predicted"/>
<keyword evidence="3" id="KW-1185">Reference proteome</keyword>
<dbReference type="PANTHER" id="PTHR35013:SF2">
    <property type="entry name" value="SERPENTINE RECEPTOR, CLASS BC (CLASS B-LIKE)"/>
    <property type="match status" value="1"/>
</dbReference>
<keyword evidence="1" id="KW-1133">Transmembrane helix</keyword>
<dbReference type="Proteomes" id="UP000001940">
    <property type="component" value="Chromosome III"/>
</dbReference>
<feature type="transmembrane region" description="Helical" evidence="1">
    <location>
        <begin position="40"/>
        <end position="60"/>
    </location>
</feature>
<feature type="transmembrane region" description="Helical" evidence="1">
    <location>
        <begin position="72"/>
        <end position="92"/>
    </location>
</feature>
<dbReference type="AGR" id="WB:WBGene00043997"/>
<dbReference type="KEGG" id="cel:CELE_Y79H2A.12"/>
<dbReference type="PANTHER" id="PTHR35013">
    <property type="entry name" value="PROTEIN CBG22618-RELATED"/>
    <property type="match status" value="1"/>
</dbReference>
<protein>
    <submittedName>
        <fullName evidence="2">Serpentine Receptor, class BC (Class B-like)</fullName>
    </submittedName>
</protein>
<feature type="transmembrane region" description="Helical" evidence="1">
    <location>
        <begin position="17"/>
        <end position="34"/>
    </location>
</feature>
<evidence type="ECO:0000313" key="3">
    <source>
        <dbReference type="Proteomes" id="UP000001940"/>
    </source>
</evidence>
<dbReference type="OrthoDB" id="5780009at2759"/>
<dbReference type="WormBase" id="Y79H2A.12">
    <property type="protein sequence ID" value="CE37803"/>
    <property type="gene ID" value="WBGene00043997"/>
</dbReference>
<keyword evidence="2" id="KW-0675">Receptor</keyword>
<evidence type="ECO:0000256" key="1">
    <source>
        <dbReference type="SAM" id="Phobius"/>
    </source>
</evidence>
<gene>
    <name evidence="2" type="ORF">CELE_Y79H2A.12</name>
    <name evidence="2 4" type="ORF">Y79H2A.12</name>
</gene>
<dbReference type="CTD" id="3564868"/>
<dbReference type="GeneID" id="3564868"/>
<dbReference type="UCSC" id="Y79H2A.12">
    <property type="organism name" value="c. elegans"/>
</dbReference>
<dbReference type="Pfam" id="PF10912">
    <property type="entry name" value="Glam1"/>
    <property type="match status" value="1"/>
</dbReference>
<dbReference type="RefSeq" id="NP_001022954.1">
    <property type="nucleotide sequence ID" value="NM_001027783.1"/>
</dbReference>